<keyword evidence="2" id="KW-0132">Cell division</keyword>
<evidence type="ECO:0000256" key="1">
    <source>
        <dbReference type="ARBA" id="ARBA00022490"/>
    </source>
</evidence>
<organism evidence="5 6">
    <name type="scientific">Thermovibrio guaymasensis</name>
    <dbReference type="NCBI Taxonomy" id="240167"/>
    <lineage>
        <taxon>Bacteria</taxon>
        <taxon>Pseudomonadati</taxon>
        <taxon>Aquificota</taxon>
        <taxon>Aquificia</taxon>
        <taxon>Desulfurobacteriales</taxon>
        <taxon>Desulfurobacteriaceae</taxon>
        <taxon>Thermovibrio</taxon>
    </lineage>
</organism>
<evidence type="ECO:0000313" key="5">
    <source>
        <dbReference type="EMBL" id="RKQ63880.1"/>
    </source>
</evidence>
<proteinExistence type="predicted"/>
<evidence type="ECO:0000313" key="6">
    <source>
        <dbReference type="Proteomes" id="UP000280881"/>
    </source>
</evidence>
<dbReference type="SUPFAM" id="SSF46785">
    <property type="entry name" value="Winged helix' DNA-binding domain"/>
    <property type="match status" value="2"/>
</dbReference>
<dbReference type="OrthoDB" id="9806226at2"/>
<reference evidence="5 6" key="1">
    <citation type="submission" date="2018-10" db="EMBL/GenBank/DDBJ databases">
        <title>Genomic Encyclopedia of Type Strains, Phase IV (KMG-IV): sequencing the most valuable type-strain genomes for metagenomic binning, comparative biology and taxonomic classification.</title>
        <authorList>
            <person name="Goeker M."/>
        </authorList>
    </citation>
    <scope>NUCLEOTIDE SEQUENCE [LARGE SCALE GENOMIC DNA]</scope>
    <source>
        <strain evidence="5 6">DSM 15521</strain>
    </source>
</reference>
<keyword evidence="3" id="KW-0159">Chromosome partition</keyword>
<dbReference type="RefSeq" id="WP_121170153.1">
    <property type="nucleotide sequence ID" value="NZ_RBIE01000001.1"/>
</dbReference>
<sequence>MEREKKLVEGAIFLSQEPISEEELSEKLGIDREKVSLIVSQLRMEYSDRGVVLKKVAGGYRFFTSPELKEELSRFVEERPVKLSRPLLEVLAIIAYNQPITKKRIAQIRGQNPDGAVKSLLEKGLIEVVGRENSLGRPKLYGTTKAFLEHFGLSSLKELPPVEIIEVEGEEREQNP</sequence>
<dbReference type="InterPro" id="IPR005234">
    <property type="entry name" value="ScpB_csome_segregation"/>
</dbReference>
<protein>
    <submittedName>
        <fullName evidence="5">Segregation and condensation protein B</fullName>
    </submittedName>
</protein>
<keyword evidence="6" id="KW-1185">Reference proteome</keyword>
<dbReference type="InterPro" id="IPR036388">
    <property type="entry name" value="WH-like_DNA-bd_sf"/>
</dbReference>
<keyword evidence="4" id="KW-0131">Cell cycle</keyword>
<dbReference type="GO" id="GO:0051301">
    <property type="term" value="P:cell division"/>
    <property type="evidence" value="ECO:0007669"/>
    <property type="project" value="UniProtKB-KW"/>
</dbReference>
<accession>A0A420W986</accession>
<dbReference type="NCBIfam" id="TIGR00281">
    <property type="entry name" value="SMC-Scp complex subunit ScpB"/>
    <property type="match status" value="1"/>
</dbReference>
<comment type="caution">
    <text evidence="5">The sequence shown here is derived from an EMBL/GenBank/DDBJ whole genome shotgun (WGS) entry which is preliminary data.</text>
</comment>
<evidence type="ECO:0000256" key="3">
    <source>
        <dbReference type="ARBA" id="ARBA00022829"/>
    </source>
</evidence>
<dbReference type="PANTHER" id="PTHR34298:SF2">
    <property type="entry name" value="SEGREGATION AND CONDENSATION PROTEIN B"/>
    <property type="match status" value="1"/>
</dbReference>
<evidence type="ECO:0000256" key="2">
    <source>
        <dbReference type="ARBA" id="ARBA00022618"/>
    </source>
</evidence>
<name>A0A420W986_9BACT</name>
<dbReference type="PANTHER" id="PTHR34298">
    <property type="entry name" value="SEGREGATION AND CONDENSATION PROTEIN B"/>
    <property type="match status" value="1"/>
</dbReference>
<evidence type="ECO:0000256" key="4">
    <source>
        <dbReference type="ARBA" id="ARBA00023306"/>
    </source>
</evidence>
<gene>
    <name evidence="5" type="ORF">C7457_0764</name>
</gene>
<keyword evidence="1" id="KW-0963">Cytoplasm</keyword>
<dbReference type="AlphaFoldDB" id="A0A420W986"/>
<dbReference type="Proteomes" id="UP000280881">
    <property type="component" value="Unassembled WGS sequence"/>
</dbReference>
<dbReference type="InterPro" id="IPR036390">
    <property type="entry name" value="WH_DNA-bd_sf"/>
</dbReference>
<dbReference type="Pfam" id="PF04079">
    <property type="entry name" value="SMC_ScpB"/>
    <property type="match status" value="1"/>
</dbReference>
<dbReference type="PIRSF" id="PIRSF019345">
    <property type="entry name" value="ScpB"/>
    <property type="match status" value="1"/>
</dbReference>
<dbReference type="EMBL" id="RBIE01000001">
    <property type="protein sequence ID" value="RKQ63880.1"/>
    <property type="molecule type" value="Genomic_DNA"/>
</dbReference>
<dbReference type="Gene3D" id="1.10.10.10">
    <property type="entry name" value="Winged helix-like DNA-binding domain superfamily/Winged helix DNA-binding domain"/>
    <property type="match status" value="2"/>
</dbReference>
<dbReference type="GO" id="GO:0051304">
    <property type="term" value="P:chromosome separation"/>
    <property type="evidence" value="ECO:0007669"/>
    <property type="project" value="InterPro"/>
</dbReference>